<keyword evidence="1" id="KW-0812">Transmembrane</keyword>
<evidence type="ECO:0000313" key="3">
    <source>
        <dbReference type="Proteomes" id="UP000322362"/>
    </source>
</evidence>
<feature type="transmembrane region" description="Helical" evidence="1">
    <location>
        <begin position="138"/>
        <end position="158"/>
    </location>
</feature>
<feature type="transmembrane region" description="Helical" evidence="1">
    <location>
        <begin position="7"/>
        <end position="33"/>
    </location>
</feature>
<keyword evidence="3" id="KW-1185">Reference proteome</keyword>
<keyword evidence="1" id="KW-0472">Membrane</keyword>
<feature type="transmembrane region" description="Helical" evidence="1">
    <location>
        <begin position="265"/>
        <end position="286"/>
    </location>
</feature>
<keyword evidence="1" id="KW-1133">Transmembrane helix</keyword>
<feature type="transmembrane region" description="Helical" evidence="1">
    <location>
        <begin position="211"/>
        <end position="235"/>
    </location>
</feature>
<sequence>MKLLKQVYYFLIYTNLLIAGAAIAQSALTYLFFGAPFDYPIMMIEGTATLLLYNFSMLLSKPRNPQKSVYKRTRWIFKNEWLLWLNSGVGFIVLLYAAYHIHLYSLFFLIGIGMMSVAYSVPIIPYNGKWVGFRQLPGMKIFHIALVWTLSSVCLPVFEMHLDGVAVDLHLFQTLFVLKFIFLLICTLPFDIRDIQQDSYYHLKTIPNMIGANRAILLCYTLLVAHSSVVLLSAIQLKVQIGILTTNLLIGVVLKQVVFRNANRYHYAFLLDFALIAQFFIVYLFYKIQ</sequence>
<dbReference type="Proteomes" id="UP000322362">
    <property type="component" value="Unassembled WGS sequence"/>
</dbReference>
<name>A0A5D4GZ80_9SPHI</name>
<evidence type="ECO:0008006" key="4">
    <source>
        <dbReference type="Google" id="ProtNLM"/>
    </source>
</evidence>
<dbReference type="AlphaFoldDB" id="A0A5D4GZ80"/>
<reference evidence="2 3" key="1">
    <citation type="submission" date="2019-08" db="EMBL/GenBank/DDBJ databases">
        <title>Phlebobacter frassis gen. nov. sp. nov., a new member of family Sphingobacteriaceae isolated from sand fly rearing media.</title>
        <authorList>
            <person name="Kakumanu M.L."/>
            <person name="Marayati B.F."/>
            <person name="Wada-Katsumata A."/>
            <person name="Wasserberg G."/>
            <person name="Schal C."/>
            <person name="Apperson C.S."/>
            <person name="Ponnusamy L."/>
        </authorList>
    </citation>
    <scope>NUCLEOTIDE SEQUENCE [LARGE SCALE GENOMIC DNA]</scope>
    <source>
        <strain evidence="2 3">SSI9</strain>
    </source>
</reference>
<feature type="transmembrane region" description="Helical" evidence="1">
    <location>
        <begin position="105"/>
        <end position="126"/>
    </location>
</feature>
<organism evidence="2 3">
    <name type="scientific">Sphingobacterium phlebotomi</name>
    <dbReference type="NCBI Taxonomy" id="2605433"/>
    <lineage>
        <taxon>Bacteria</taxon>
        <taxon>Pseudomonadati</taxon>
        <taxon>Bacteroidota</taxon>
        <taxon>Sphingobacteriia</taxon>
        <taxon>Sphingobacteriales</taxon>
        <taxon>Sphingobacteriaceae</taxon>
        <taxon>Sphingobacterium</taxon>
    </lineage>
</organism>
<gene>
    <name evidence="2" type="ORF">FXV77_17000</name>
</gene>
<protein>
    <recommendedName>
        <fullName evidence="4">UbiA prenyltransferase family protein</fullName>
    </recommendedName>
</protein>
<comment type="caution">
    <text evidence="2">The sequence shown here is derived from an EMBL/GenBank/DDBJ whole genome shotgun (WGS) entry which is preliminary data.</text>
</comment>
<dbReference type="RefSeq" id="WP_148920436.1">
    <property type="nucleotide sequence ID" value="NZ_VTAV01000014.1"/>
</dbReference>
<feature type="transmembrane region" description="Helical" evidence="1">
    <location>
        <begin position="241"/>
        <end position="258"/>
    </location>
</feature>
<feature type="transmembrane region" description="Helical" evidence="1">
    <location>
        <begin position="39"/>
        <end position="60"/>
    </location>
</feature>
<feature type="transmembrane region" description="Helical" evidence="1">
    <location>
        <begin position="170"/>
        <end position="190"/>
    </location>
</feature>
<evidence type="ECO:0000256" key="1">
    <source>
        <dbReference type="SAM" id="Phobius"/>
    </source>
</evidence>
<feature type="transmembrane region" description="Helical" evidence="1">
    <location>
        <begin position="81"/>
        <end position="99"/>
    </location>
</feature>
<proteinExistence type="predicted"/>
<evidence type="ECO:0000313" key="2">
    <source>
        <dbReference type="EMBL" id="TYR33936.1"/>
    </source>
</evidence>
<dbReference type="EMBL" id="VTAV01000014">
    <property type="protein sequence ID" value="TYR33936.1"/>
    <property type="molecule type" value="Genomic_DNA"/>
</dbReference>
<accession>A0A5D4GZ80</accession>